<reference evidence="1 2" key="1">
    <citation type="journal article" date="2009" name="PLoS Genet.">
        <title>Genomic analysis of the basal lineage fungus Rhizopus oryzae reveals a whole-genome duplication.</title>
        <authorList>
            <person name="Ma L.-J."/>
            <person name="Ibrahim A.S."/>
            <person name="Skory C."/>
            <person name="Grabherr M.G."/>
            <person name="Burger G."/>
            <person name="Butler M."/>
            <person name="Elias M."/>
            <person name="Idnurm A."/>
            <person name="Lang B.F."/>
            <person name="Sone T."/>
            <person name="Abe A."/>
            <person name="Calvo S.E."/>
            <person name="Corrochano L.M."/>
            <person name="Engels R."/>
            <person name="Fu J."/>
            <person name="Hansberg W."/>
            <person name="Kim J.-M."/>
            <person name="Kodira C.D."/>
            <person name="Koehrsen M.J."/>
            <person name="Liu B."/>
            <person name="Miranda-Saavedra D."/>
            <person name="O'Leary S."/>
            <person name="Ortiz-Castellanos L."/>
            <person name="Poulter R."/>
            <person name="Rodriguez-Romero J."/>
            <person name="Ruiz-Herrera J."/>
            <person name="Shen Y.-Q."/>
            <person name="Zeng Q."/>
            <person name="Galagan J."/>
            <person name="Birren B.W."/>
            <person name="Cuomo C.A."/>
            <person name="Wickes B.L."/>
        </authorList>
    </citation>
    <scope>NUCLEOTIDE SEQUENCE [LARGE SCALE GENOMIC DNA]</scope>
    <source>
        <strain evidence="2">RA 99-880 / ATCC MYA-4621 / FGSC 9543 / NRRL 43880</strain>
    </source>
</reference>
<dbReference type="AlphaFoldDB" id="I1CSH4"/>
<protein>
    <submittedName>
        <fullName evidence="1">Uncharacterized protein</fullName>
    </submittedName>
</protein>
<gene>
    <name evidence="1" type="ORF">RO3G_16115</name>
</gene>
<accession>I1CSH4</accession>
<sequence length="32" mass="3350">MRALQATGASATQAVGAGTVIDLFDIHERDSF</sequence>
<evidence type="ECO:0000313" key="1">
    <source>
        <dbReference type="EMBL" id="EIE91404.1"/>
    </source>
</evidence>
<evidence type="ECO:0000313" key="2">
    <source>
        <dbReference type="Proteomes" id="UP000009138"/>
    </source>
</evidence>
<dbReference type="Proteomes" id="UP000009138">
    <property type="component" value="Unassembled WGS sequence"/>
</dbReference>
<proteinExistence type="predicted"/>
<dbReference type="VEuPathDB" id="FungiDB:RO3G_16115"/>
<dbReference type="EMBL" id="CH476749">
    <property type="protein sequence ID" value="EIE91404.1"/>
    <property type="molecule type" value="Genomic_DNA"/>
</dbReference>
<keyword evidence="2" id="KW-1185">Reference proteome</keyword>
<dbReference type="InParanoid" id="I1CSH4"/>
<dbReference type="RefSeq" id="XP_067526800.1">
    <property type="nucleotide sequence ID" value="XM_067670699.1"/>
</dbReference>
<organism evidence="1 2">
    <name type="scientific">Rhizopus delemar (strain RA 99-880 / ATCC MYA-4621 / FGSC 9543 / NRRL 43880)</name>
    <name type="common">Mucormycosis agent</name>
    <name type="synonym">Rhizopus arrhizus var. delemar</name>
    <dbReference type="NCBI Taxonomy" id="246409"/>
    <lineage>
        <taxon>Eukaryota</taxon>
        <taxon>Fungi</taxon>
        <taxon>Fungi incertae sedis</taxon>
        <taxon>Mucoromycota</taxon>
        <taxon>Mucoromycotina</taxon>
        <taxon>Mucoromycetes</taxon>
        <taxon>Mucorales</taxon>
        <taxon>Mucorineae</taxon>
        <taxon>Rhizopodaceae</taxon>
        <taxon>Rhizopus</taxon>
    </lineage>
</organism>
<name>I1CSH4_RHIO9</name>
<dbReference type="GeneID" id="93623080"/>